<feature type="transmembrane region" description="Helical" evidence="7">
    <location>
        <begin position="197"/>
        <end position="218"/>
    </location>
</feature>
<comment type="subcellular location">
    <subcellularLocation>
        <location evidence="1">Cell membrane</location>
        <topology evidence="1">Multi-pass membrane protein</topology>
    </subcellularLocation>
</comment>
<protein>
    <recommendedName>
        <fullName evidence="8">EamA domain-containing protein</fullName>
    </recommendedName>
</protein>
<keyword evidence="10" id="KW-1185">Reference proteome</keyword>
<evidence type="ECO:0000313" key="10">
    <source>
        <dbReference type="Proteomes" id="UP000007947"/>
    </source>
</evidence>
<evidence type="ECO:0000256" key="3">
    <source>
        <dbReference type="ARBA" id="ARBA00022475"/>
    </source>
</evidence>
<feature type="transmembrane region" description="Helical" evidence="7">
    <location>
        <begin position="139"/>
        <end position="157"/>
    </location>
</feature>
<keyword evidence="3" id="KW-1003">Cell membrane</keyword>
<keyword evidence="6 7" id="KW-0472">Membrane</keyword>
<proteinExistence type="inferred from homology"/>
<dbReference type="STRING" id="1032480.MLP_04100"/>
<feature type="transmembrane region" description="Helical" evidence="7">
    <location>
        <begin position="163"/>
        <end position="185"/>
    </location>
</feature>
<dbReference type="InterPro" id="IPR000620">
    <property type="entry name" value="EamA_dom"/>
</dbReference>
<dbReference type="HOGENOM" id="CLU_033863_1_0_11"/>
<dbReference type="InterPro" id="IPR050638">
    <property type="entry name" value="AA-Vitamin_Transporters"/>
</dbReference>
<feature type="transmembrane region" description="Helical" evidence="7">
    <location>
        <begin position="297"/>
        <end position="318"/>
    </location>
</feature>
<dbReference type="Pfam" id="PF00892">
    <property type="entry name" value="EamA"/>
    <property type="match status" value="2"/>
</dbReference>
<feature type="domain" description="EamA" evidence="8">
    <location>
        <begin position="168"/>
        <end position="310"/>
    </location>
</feature>
<evidence type="ECO:0000256" key="4">
    <source>
        <dbReference type="ARBA" id="ARBA00022692"/>
    </source>
</evidence>
<dbReference type="PANTHER" id="PTHR32322">
    <property type="entry name" value="INNER MEMBRANE TRANSPORTER"/>
    <property type="match status" value="1"/>
</dbReference>
<organism evidence="9 10">
    <name type="scientific">Microlunatus phosphovorus (strain ATCC 700054 / DSM 10555 / JCM 9379 / NBRC 101784 / NCIMB 13414 / VKM Ac-1990 / NM-1)</name>
    <dbReference type="NCBI Taxonomy" id="1032480"/>
    <lineage>
        <taxon>Bacteria</taxon>
        <taxon>Bacillati</taxon>
        <taxon>Actinomycetota</taxon>
        <taxon>Actinomycetes</taxon>
        <taxon>Propionibacteriales</taxon>
        <taxon>Propionibacteriaceae</taxon>
        <taxon>Microlunatus</taxon>
    </lineage>
</organism>
<evidence type="ECO:0000259" key="8">
    <source>
        <dbReference type="Pfam" id="PF00892"/>
    </source>
</evidence>
<dbReference type="RefSeq" id="WP_013861313.1">
    <property type="nucleotide sequence ID" value="NC_015635.1"/>
</dbReference>
<dbReference type="EMBL" id="AP012204">
    <property type="protein sequence ID" value="BAK33424.1"/>
    <property type="molecule type" value="Genomic_DNA"/>
</dbReference>
<feature type="transmembrane region" description="Helical" evidence="7">
    <location>
        <begin position="26"/>
        <end position="49"/>
    </location>
</feature>
<feature type="transmembrane region" description="Helical" evidence="7">
    <location>
        <begin position="112"/>
        <end position="132"/>
    </location>
</feature>
<keyword evidence="4 7" id="KW-0812">Transmembrane</keyword>
<sequence>MPSTASQPAATAVGSTTVDLRTGLPIALVSAAAFGLAGPLAGTMLVTGWSPAAVVAGRVGGAFLVLLIPCLFLLRRTGLPSGRQTRRMIAYGIVAVAGGQLCYFNAVQHLSVGVALLLEYLAPVLLIGWLWLRRGQRPSATKLVGAALSLAGLALVLDLTGEVRISLVGVAWGLSAALCLCGYFLMSERTTAAPPPLLMTTVGTGVGAVLLLLAGAIGIVPLTTASAPALFAGHPVPWWVPMLALALVSAALAYISGIEAVRRLGSSIASFVALSEVILAVVFAAILLGQIPTPVQVVGGILILTGIAVVQTPPGTLVGPRSTRRRLDHGRR</sequence>
<dbReference type="Proteomes" id="UP000007947">
    <property type="component" value="Chromosome"/>
</dbReference>
<feature type="transmembrane region" description="Helical" evidence="7">
    <location>
        <begin position="88"/>
        <end position="106"/>
    </location>
</feature>
<feature type="transmembrane region" description="Helical" evidence="7">
    <location>
        <begin position="55"/>
        <end position="76"/>
    </location>
</feature>
<dbReference type="eggNOG" id="COG0697">
    <property type="taxonomic scope" value="Bacteria"/>
</dbReference>
<evidence type="ECO:0000256" key="1">
    <source>
        <dbReference type="ARBA" id="ARBA00004651"/>
    </source>
</evidence>
<dbReference type="PANTHER" id="PTHR32322:SF18">
    <property type="entry name" value="S-ADENOSYLMETHIONINE_S-ADENOSYLHOMOCYSTEINE TRANSPORTER"/>
    <property type="match status" value="1"/>
</dbReference>
<dbReference type="OrthoDB" id="154915at2"/>
<evidence type="ECO:0000256" key="7">
    <source>
        <dbReference type="SAM" id="Phobius"/>
    </source>
</evidence>
<keyword evidence="5 7" id="KW-1133">Transmembrane helix</keyword>
<dbReference type="GO" id="GO:0005886">
    <property type="term" value="C:plasma membrane"/>
    <property type="evidence" value="ECO:0007669"/>
    <property type="project" value="UniProtKB-SubCell"/>
</dbReference>
<feature type="transmembrane region" description="Helical" evidence="7">
    <location>
        <begin position="238"/>
        <end position="256"/>
    </location>
</feature>
<evidence type="ECO:0000256" key="6">
    <source>
        <dbReference type="ARBA" id="ARBA00023136"/>
    </source>
</evidence>
<feature type="domain" description="EamA" evidence="8">
    <location>
        <begin position="23"/>
        <end position="157"/>
    </location>
</feature>
<evidence type="ECO:0000256" key="2">
    <source>
        <dbReference type="ARBA" id="ARBA00007362"/>
    </source>
</evidence>
<evidence type="ECO:0000313" key="9">
    <source>
        <dbReference type="EMBL" id="BAK33424.1"/>
    </source>
</evidence>
<evidence type="ECO:0000256" key="5">
    <source>
        <dbReference type="ARBA" id="ARBA00022989"/>
    </source>
</evidence>
<accession>F5XJ98</accession>
<comment type="similarity">
    <text evidence="2">Belongs to the EamA transporter family.</text>
</comment>
<dbReference type="InterPro" id="IPR037185">
    <property type="entry name" value="EmrE-like"/>
</dbReference>
<dbReference type="AlphaFoldDB" id="F5XJ98"/>
<dbReference type="KEGG" id="mph:MLP_04100"/>
<name>F5XJ98_MICPN</name>
<gene>
    <name evidence="9" type="ordered locus">MLP_04100</name>
</gene>
<reference evidence="9 10" key="1">
    <citation type="submission" date="2011-05" db="EMBL/GenBank/DDBJ databases">
        <title>Whole genome sequence of Microlunatus phosphovorus NM-1.</title>
        <authorList>
            <person name="Hosoyama A."/>
            <person name="Sasaki K."/>
            <person name="Harada T."/>
            <person name="Igarashi R."/>
            <person name="Kawakoshi A."/>
            <person name="Sasagawa M."/>
            <person name="Fukada J."/>
            <person name="Nakamura S."/>
            <person name="Katano Y."/>
            <person name="Hanada S."/>
            <person name="Kamagata Y."/>
            <person name="Nakamura N."/>
            <person name="Yamazaki S."/>
            <person name="Fujita N."/>
        </authorList>
    </citation>
    <scope>NUCLEOTIDE SEQUENCE [LARGE SCALE GENOMIC DNA]</scope>
    <source>
        <strain evidence="10">ATCC 700054 / DSM 10555 / JCM 9379 / NBRC 101784 / NCIMB 13414 / VKM Ac-1990 / NM-1</strain>
    </source>
</reference>
<dbReference type="SUPFAM" id="SSF103481">
    <property type="entry name" value="Multidrug resistance efflux transporter EmrE"/>
    <property type="match status" value="2"/>
</dbReference>
<feature type="transmembrane region" description="Helical" evidence="7">
    <location>
        <begin position="268"/>
        <end position="291"/>
    </location>
</feature>